<dbReference type="AlphaFoldDB" id="A0A915HHP9"/>
<organism evidence="1 2">
    <name type="scientific">Romanomermis culicivorax</name>
    <name type="common">Nematode worm</name>
    <dbReference type="NCBI Taxonomy" id="13658"/>
    <lineage>
        <taxon>Eukaryota</taxon>
        <taxon>Metazoa</taxon>
        <taxon>Ecdysozoa</taxon>
        <taxon>Nematoda</taxon>
        <taxon>Enoplea</taxon>
        <taxon>Dorylaimia</taxon>
        <taxon>Mermithida</taxon>
        <taxon>Mermithoidea</taxon>
        <taxon>Mermithidae</taxon>
        <taxon>Romanomermis</taxon>
    </lineage>
</organism>
<sequence>MHEVLTQVVKLTVAAKKSTEILKIINFCSLSGQHRTRSITEIISKTSRLLLFCNLSYKK</sequence>
<accession>A0A915HHP9</accession>
<reference evidence="2" key="1">
    <citation type="submission" date="2022-11" db="UniProtKB">
        <authorList>
            <consortium name="WormBaseParasite"/>
        </authorList>
    </citation>
    <scope>IDENTIFICATION</scope>
</reference>
<dbReference type="WBParaSite" id="nRc.2.0.1.t00959-RA">
    <property type="protein sequence ID" value="nRc.2.0.1.t00959-RA"/>
    <property type="gene ID" value="nRc.2.0.1.g00959"/>
</dbReference>
<evidence type="ECO:0000313" key="2">
    <source>
        <dbReference type="WBParaSite" id="nRc.2.0.1.t00959-RA"/>
    </source>
</evidence>
<keyword evidence="1" id="KW-1185">Reference proteome</keyword>
<proteinExistence type="predicted"/>
<dbReference type="Proteomes" id="UP000887565">
    <property type="component" value="Unplaced"/>
</dbReference>
<evidence type="ECO:0000313" key="1">
    <source>
        <dbReference type="Proteomes" id="UP000887565"/>
    </source>
</evidence>
<protein>
    <submittedName>
        <fullName evidence="2">Uncharacterized protein</fullName>
    </submittedName>
</protein>
<name>A0A915HHP9_ROMCU</name>